<evidence type="ECO:0000256" key="2">
    <source>
        <dbReference type="ARBA" id="ARBA00006162"/>
    </source>
</evidence>
<reference evidence="9 10" key="2">
    <citation type="submission" date="2020-03" db="EMBL/GenBank/DDBJ databases">
        <authorList>
            <person name="Ichikawa N."/>
            <person name="Kimura A."/>
            <person name="Kitahashi Y."/>
            <person name="Uohara A."/>
        </authorList>
    </citation>
    <scope>NUCLEOTIDE SEQUENCE [LARGE SCALE GENOMIC DNA]</scope>
    <source>
        <strain evidence="9 10">NBRC 108638</strain>
    </source>
</reference>
<dbReference type="PIRSF" id="PIRSF017804">
    <property type="entry name" value="Secretion_EccD1"/>
    <property type="match status" value="1"/>
</dbReference>
<keyword evidence="6 7" id="KW-0472">Membrane</keyword>
<evidence type="ECO:0000313" key="10">
    <source>
        <dbReference type="Proteomes" id="UP000482960"/>
    </source>
</evidence>
<evidence type="ECO:0000256" key="5">
    <source>
        <dbReference type="ARBA" id="ARBA00022989"/>
    </source>
</evidence>
<feature type="transmembrane region" description="Helical" evidence="7">
    <location>
        <begin position="372"/>
        <end position="389"/>
    </location>
</feature>
<feature type="transmembrane region" description="Helical" evidence="7">
    <location>
        <begin position="257"/>
        <end position="277"/>
    </location>
</feature>
<evidence type="ECO:0000256" key="6">
    <source>
        <dbReference type="ARBA" id="ARBA00023136"/>
    </source>
</evidence>
<dbReference type="InterPro" id="IPR024962">
    <property type="entry name" value="YukD-like"/>
</dbReference>
<comment type="similarity">
    <text evidence="2">Belongs to the EccD/Snm4 family.</text>
</comment>
<dbReference type="RefSeq" id="WP_173082937.1">
    <property type="nucleotide sequence ID" value="NZ_BLPG01000001.1"/>
</dbReference>
<feature type="transmembrane region" description="Helical" evidence="7">
    <location>
        <begin position="119"/>
        <end position="140"/>
    </location>
</feature>
<evidence type="ECO:0000256" key="1">
    <source>
        <dbReference type="ARBA" id="ARBA00004651"/>
    </source>
</evidence>
<keyword evidence="5 7" id="KW-1133">Transmembrane helix</keyword>
<comment type="subcellular location">
    <subcellularLocation>
        <location evidence="1">Cell membrane</location>
        <topology evidence="1">Multi-pass membrane protein</topology>
    </subcellularLocation>
</comment>
<dbReference type="EMBL" id="BLPG01000001">
    <property type="protein sequence ID" value="GFJ95376.1"/>
    <property type="molecule type" value="Genomic_DNA"/>
</dbReference>
<dbReference type="AlphaFoldDB" id="A0A6V8LMH6"/>
<dbReference type="Pfam" id="PF19053">
    <property type="entry name" value="EccD"/>
    <property type="match status" value="1"/>
</dbReference>
<reference evidence="9 10" key="1">
    <citation type="submission" date="2020-03" db="EMBL/GenBank/DDBJ databases">
        <title>Whole genome shotgun sequence of Phytohabitans rumicis NBRC 108638.</title>
        <authorList>
            <person name="Komaki H."/>
            <person name="Tamura T."/>
        </authorList>
    </citation>
    <scope>NUCLEOTIDE SEQUENCE [LARGE SCALE GENOMIC DNA]</scope>
    <source>
        <strain evidence="9 10">NBRC 108638</strain>
    </source>
</reference>
<feature type="transmembrane region" description="Helical" evidence="7">
    <location>
        <begin position="172"/>
        <end position="195"/>
    </location>
</feature>
<gene>
    <name evidence="9" type="ORF">Prum_090180</name>
</gene>
<feature type="transmembrane region" description="Helical" evidence="7">
    <location>
        <begin position="146"/>
        <end position="165"/>
    </location>
</feature>
<feature type="domain" description="EccD-like transmembrane" evidence="8">
    <location>
        <begin position="117"/>
        <end position="457"/>
    </location>
</feature>
<sequence>MNATGLVRLTVAAPARRIDLALPERAPLAELLPILLGQAGEDLPDAGTAADGWVLRRADGAILEPARTLAAHRVRDGEVLHLTHAGTDWPELEYDDVVDAIATGSARTGGAWAYRHTRWTGLAAGVLAVLLCLLAVLRAGPPWPGPAGWALGAAAVLLCAGALLARAGGDAGAGAAVALAALPMAFAGGGTLLAGERALTGLGAPHLLAAGTALLVASMAGVLGVVDRAAWFAGGASAGALSVAGAWLSTFEALRGYQAAAIVAGLGLAFSPVLAPLSIRLGRVPMPVLPRAAADLVRDDPQPARTAVYAAVLRADSLLCGMVGGLALVAAVCQALLVRRGGTPGWVLVSILAVGFLLRARLYPIARQRAPMLLAGLTGAVCLAAGPLTADPDRYATTGAGLLLAGALAVLLAVRYSTRPPGPYLSRYAELLEVLVVLAIVPVACWVLGLYGYVRGLGG</sequence>
<dbReference type="NCBIfam" id="TIGR03920">
    <property type="entry name" value="T7SS_EccD"/>
    <property type="match status" value="1"/>
</dbReference>
<dbReference type="GO" id="GO:0005886">
    <property type="term" value="C:plasma membrane"/>
    <property type="evidence" value="ECO:0007669"/>
    <property type="project" value="UniProtKB-SubCell"/>
</dbReference>
<evidence type="ECO:0000259" key="8">
    <source>
        <dbReference type="Pfam" id="PF19053"/>
    </source>
</evidence>
<dbReference type="InterPro" id="IPR006707">
    <property type="entry name" value="T7SS_EccD"/>
</dbReference>
<organism evidence="9 10">
    <name type="scientific">Phytohabitans rumicis</name>
    <dbReference type="NCBI Taxonomy" id="1076125"/>
    <lineage>
        <taxon>Bacteria</taxon>
        <taxon>Bacillati</taxon>
        <taxon>Actinomycetota</taxon>
        <taxon>Actinomycetes</taxon>
        <taxon>Micromonosporales</taxon>
        <taxon>Micromonosporaceae</taxon>
    </lineage>
</organism>
<proteinExistence type="inferred from homology"/>
<comment type="caution">
    <text evidence="9">The sequence shown here is derived from an EMBL/GenBank/DDBJ whole genome shotgun (WGS) entry which is preliminary data.</text>
</comment>
<accession>A0A6V8LMH6</accession>
<dbReference type="Proteomes" id="UP000482960">
    <property type="component" value="Unassembled WGS sequence"/>
</dbReference>
<feature type="transmembrane region" description="Helical" evidence="7">
    <location>
        <begin position="395"/>
        <end position="414"/>
    </location>
</feature>
<feature type="transmembrane region" description="Helical" evidence="7">
    <location>
        <begin position="231"/>
        <end position="251"/>
    </location>
</feature>
<evidence type="ECO:0000256" key="3">
    <source>
        <dbReference type="ARBA" id="ARBA00022475"/>
    </source>
</evidence>
<protein>
    <submittedName>
        <fullName evidence="9">Type VII secretion integral membrane protein EccD</fullName>
    </submittedName>
</protein>
<feature type="transmembrane region" description="Helical" evidence="7">
    <location>
        <begin position="207"/>
        <end position="226"/>
    </location>
</feature>
<name>A0A6V8LMH6_9ACTN</name>
<dbReference type="Pfam" id="PF08817">
    <property type="entry name" value="YukD"/>
    <property type="match status" value="1"/>
</dbReference>
<evidence type="ECO:0000313" key="9">
    <source>
        <dbReference type="EMBL" id="GFJ95376.1"/>
    </source>
</evidence>
<keyword evidence="4 7" id="KW-0812">Transmembrane</keyword>
<dbReference type="InterPro" id="IPR044049">
    <property type="entry name" value="EccD_transm"/>
</dbReference>
<evidence type="ECO:0000256" key="4">
    <source>
        <dbReference type="ARBA" id="ARBA00022692"/>
    </source>
</evidence>
<keyword evidence="3" id="KW-1003">Cell membrane</keyword>
<dbReference type="Gene3D" id="3.10.20.90">
    <property type="entry name" value="Phosphatidylinositol 3-kinase Catalytic Subunit, Chain A, domain 1"/>
    <property type="match status" value="1"/>
</dbReference>
<feature type="transmembrane region" description="Helical" evidence="7">
    <location>
        <begin position="343"/>
        <end position="360"/>
    </location>
</feature>
<feature type="transmembrane region" description="Helical" evidence="7">
    <location>
        <begin position="318"/>
        <end position="337"/>
    </location>
</feature>
<keyword evidence="10" id="KW-1185">Reference proteome</keyword>
<evidence type="ECO:0000256" key="7">
    <source>
        <dbReference type="SAM" id="Phobius"/>
    </source>
</evidence>
<feature type="transmembrane region" description="Helical" evidence="7">
    <location>
        <begin position="434"/>
        <end position="454"/>
    </location>
</feature>